<accession>A0ABT0EWY4</accession>
<keyword evidence="2" id="KW-1185">Reference proteome</keyword>
<dbReference type="Proteomes" id="UP001299876">
    <property type="component" value="Unassembled WGS sequence"/>
</dbReference>
<proteinExistence type="predicted"/>
<name>A0ABT0EWY4_9PSED</name>
<evidence type="ECO:0000313" key="1">
    <source>
        <dbReference type="EMBL" id="MCK1790265.1"/>
    </source>
</evidence>
<sequence>NASATRVWLLQAPPGEALDAERLGDWHVALQQLQLPFADSAPLNWLENGHD</sequence>
<organism evidence="1 2">
    <name type="scientific">Pseudomonas violetae</name>
    <dbReference type="NCBI Taxonomy" id="2915813"/>
    <lineage>
        <taxon>Bacteria</taxon>
        <taxon>Pseudomonadati</taxon>
        <taxon>Pseudomonadota</taxon>
        <taxon>Gammaproteobacteria</taxon>
        <taxon>Pseudomonadales</taxon>
        <taxon>Pseudomonadaceae</taxon>
        <taxon>Pseudomonas</taxon>
    </lineage>
</organism>
<evidence type="ECO:0000313" key="2">
    <source>
        <dbReference type="Proteomes" id="UP001299876"/>
    </source>
</evidence>
<comment type="caution">
    <text evidence="1">The sequence shown here is derived from an EMBL/GenBank/DDBJ whole genome shotgun (WGS) entry which is preliminary data.</text>
</comment>
<feature type="non-terminal residue" evidence="1">
    <location>
        <position position="1"/>
    </location>
</feature>
<reference evidence="1 2" key="1">
    <citation type="submission" date="2022-02" db="EMBL/GenBank/DDBJ databases">
        <title>Comparative genomics of the first Antarctic Pseudomonas spp. capable of biotransforming 2,4,6-Trinitrotoluene.</title>
        <authorList>
            <person name="Cabrera M.A."/>
            <person name="Marquez S.L."/>
            <person name="Perez-Donoso J.M."/>
        </authorList>
    </citation>
    <scope>NUCLEOTIDE SEQUENCE [LARGE SCALE GENOMIC DNA]</scope>
    <source>
        <strain evidence="1 2">TNT19</strain>
    </source>
</reference>
<protein>
    <submittedName>
        <fullName evidence="1">DUF2868 domain-containing protein</fullName>
    </submittedName>
</protein>
<gene>
    <name evidence="1" type="ORF">L9059_08690</name>
</gene>
<dbReference type="EMBL" id="JAKNRW010000004">
    <property type="protein sequence ID" value="MCK1790265.1"/>
    <property type="molecule type" value="Genomic_DNA"/>
</dbReference>